<evidence type="ECO:0000256" key="8">
    <source>
        <dbReference type="ARBA" id="ARBA00023004"/>
    </source>
</evidence>
<dbReference type="Gene3D" id="2.20.25.90">
    <property type="entry name" value="ADC-like domains"/>
    <property type="match status" value="1"/>
</dbReference>
<dbReference type="SMART" id="SM00926">
    <property type="entry name" value="Molybdop_Fe4S4"/>
    <property type="match status" value="1"/>
</dbReference>
<evidence type="ECO:0000256" key="10">
    <source>
        <dbReference type="ARBA" id="ARBA00023063"/>
    </source>
</evidence>
<comment type="cofactor">
    <cofactor evidence="2">
        <name>[4Fe-4S] cluster</name>
        <dbReference type="ChEBI" id="CHEBI:49883"/>
    </cofactor>
</comment>
<dbReference type="InterPro" id="IPR027467">
    <property type="entry name" value="MopterinOxRdtase_cofactor_BS"/>
</dbReference>
<evidence type="ECO:0000313" key="12">
    <source>
        <dbReference type="EMBL" id="AOO81271.1"/>
    </source>
</evidence>
<dbReference type="CDD" id="cd02754">
    <property type="entry name" value="MopB_Nitrate-R-NapA-like"/>
    <property type="match status" value="1"/>
</dbReference>
<dbReference type="InterPro" id="IPR041957">
    <property type="entry name" value="CT_Nitrate-R-NapA-like"/>
</dbReference>
<keyword evidence="7" id="KW-0560">Oxidoreductase</keyword>
<keyword evidence="10" id="KW-0534">Nitrate assimilation</keyword>
<evidence type="ECO:0000259" key="11">
    <source>
        <dbReference type="PROSITE" id="PS51669"/>
    </source>
</evidence>
<name>A0A1D7U1P1_9HYPH</name>
<dbReference type="GO" id="GO:0042128">
    <property type="term" value="P:nitrate assimilation"/>
    <property type="evidence" value="ECO:0007669"/>
    <property type="project" value="UniProtKB-KW"/>
</dbReference>
<evidence type="ECO:0000256" key="7">
    <source>
        <dbReference type="ARBA" id="ARBA00023002"/>
    </source>
</evidence>
<evidence type="ECO:0000256" key="9">
    <source>
        <dbReference type="ARBA" id="ARBA00023014"/>
    </source>
</evidence>
<dbReference type="PROSITE" id="PS51669">
    <property type="entry name" value="4FE4S_MOW_BIS_MGD"/>
    <property type="match status" value="1"/>
</dbReference>
<dbReference type="GO" id="GO:0046872">
    <property type="term" value="F:metal ion binding"/>
    <property type="evidence" value="ECO:0007669"/>
    <property type="project" value="UniProtKB-KW"/>
</dbReference>
<dbReference type="AlphaFoldDB" id="A0A1D7U1P1"/>
<dbReference type="OrthoDB" id="9816402at2"/>
<dbReference type="Pfam" id="PF01568">
    <property type="entry name" value="Molydop_binding"/>
    <property type="match status" value="1"/>
</dbReference>
<dbReference type="GO" id="GO:1990204">
    <property type="term" value="C:oxidoreductase complex"/>
    <property type="evidence" value="ECO:0007669"/>
    <property type="project" value="UniProtKB-ARBA"/>
</dbReference>
<dbReference type="EMBL" id="CP017147">
    <property type="protein sequence ID" value="AOO81271.1"/>
    <property type="molecule type" value="Genomic_DNA"/>
</dbReference>
<sequence>MRIDDAALGPGIPDPAIRTTCPYCGVGCGVLATPDGKGGAAIAGDPAHPANLGRLCSKGSALGETLGLGSRVLHPLKRNAAGGYDRVTWELALDAVAEGFRSLIRREGPEAVAFYLSGQLLTEDYYVANKLMKGFIGSPHVDTNSRLCMSSTVAGHKRVFGSDTVPGNYEDLDSADLIVLVGSNTAWCHPVLFRRIQQNRSERGAKVVVIDPRVTATAEDCDLVLQLKPGSDSVLFAGLLVHLAEHSLTDATYLARHASGFEAVLENARGIAPDIAAVSARTGLSTAEIAAFYALWAGTPAVVTAWSQGVNQSAQGTDKVASILHCHLATGRIGRPGGGPLSLTGQPNAMGGREVGGLANMLAAHMGYSAVEIDRVRRFWNAPSMAQHEGLKAVAMLDAVADKRIKALWVMATNPAVSLPRADHVMAALRGLDLFVVSENVLSNDTLAAKPHVILPAAAWGEKDGTVTNSERRISRQRAFLPLPGEVRPDWWIICEIARRLGFAAGFGFADASEIYAEHAALSAFENDGTRDFDIGAHAGLTKRGYDALRPVQWPVPAGQSQGTARLFANGGFFTPDGRAQMKPLAMPALAAEPSEAFPLLLNTGRVRDHWHTMTRTGLSPRLSAHVSEPSVHVNPADAVRFGLEEGGFARIANAHGAVVLKVLRDEGVPAGSLFAPIHWSAETASDARIGAAVQPFCDPYSGQPEMKATPSSVAPVSYASQGFVLSREAFALPAGSWWASVAVEGGQGRLFATDASVDDLMAAVRSAFGEDGLTEMIDRQGGAYRCAVTRDGRLIAALFVGPSGRAPLWDTVKLAFADAGLAPENRLALLAGRRLDGAADPGPTVCACFGVGLNAIRAAFASGGAMTPEDIGRQLKAGTNCGSCLPEIRRIGAQSRETVAA</sequence>
<dbReference type="SUPFAM" id="SSF50692">
    <property type="entry name" value="ADC-like"/>
    <property type="match status" value="1"/>
</dbReference>
<dbReference type="CDD" id="cd02791">
    <property type="entry name" value="MopB_CT_Nitrate-R-NapA-like"/>
    <property type="match status" value="1"/>
</dbReference>
<evidence type="ECO:0000256" key="5">
    <source>
        <dbReference type="ARBA" id="ARBA00022505"/>
    </source>
</evidence>
<dbReference type="PROSITE" id="PS00551">
    <property type="entry name" value="MOLYBDOPTERIN_PROK_1"/>
    <property type="match status" value="1"/>
</dbReference>
<evidence type="ECO:0000256" key="2">
    <source>
        <dbReference type="ARBA" id="ARBA00001966"/>
    </source>
</evidence>
<dbReference type="PANTHER" id="PTHR43105">
    <property type="entry name" value="RESPIRATORY NITRATE REDUCTASE"/>
    <property type="match status" value="1"/>
</dbReference>
<dbReference type="Pfam" id="PF04324">
    <property type="entry name" value="Fer2_BFD"/>
    <property type="match status" value="1"/>
</dbReference>
<dbReference type="InterPro" id="IPR009010">
    <property type="entry name" value="Asp_de-COase-like_dom_sf"/>
</dbReference>
<accession>A0A1D7U1P1</accession>
<dbReference type="Pfam" id="PF00384">
    <property type="entry name" value="Molybdopterin"/>
    <property type="match status" value="1"/>
</dbReference>
<keyword evidence="9" id="KW-0411">Iron-sulfur</keyword>
<keyword evidence="13" id="KW-1185">Reference proteome</keyword>
<keyword evidence="6" id="KW-0479">Metal-binding</keyword>
<evidence type="ECO:0000256" key="3">
    <source>
        <dbReference type="ARBA" id="ARBA00008747"/>
    </source>
</evidence>
<dbReference type="GO" id="GO:0043546">
    <property type="term" value="F:molybdopterin cofactor binding"/>
    <property type="evidence" value="ECO:0007669"/>
    <property type="project" value="InterPro"/>
</dbReference>
<comment type="similarity">
    <text evidence="3">Belongs to the prokaryotic molybdopterin-containing oxidoreductase family. NasA/NapA/NarB subfamily.</text>
</comment>
<dbReference type="GO" id="GO:0016020">
    <property type="term" value="C:membrane"/>
    <property type="evidence" value="ECO:0007669"/>
    <property type="project" value="TreeGrafter"/>
</dbReference>
<dbReference type="InterPro" id="IPR050123">
    <property type="entry name" value="Prok_molybdopt-oxidoreductase"/>
</dbReference>
<dbReference type="RefSeq" id="WP_069690485.1">
    <property type="nucleotide sequence ID" value="NZ_CP017147.1"/>
</dbReference>
<evidence type="ECO:0000256" key="4">
    <source>
        <dbReference type="ARBA" id="ARBA00022485"/>
    </source>
</evidence>
<proteinExistence type="inferred from homology"/>
<dbReference type="GO" id="GO:0051539">
    <property type="term" value="F:4 iron, 4 sulfur cluster binding"/>
    <property type="evidence" value="ECO:0007669"/>
    <property type="project" value="UniProtKB-KW"/>
</dbReference>
<feature type="domain" description="4Fe-4S Mo/W bis-MGD-type" evidence="11">
    <location>
        <begin position="14"/>
        <end position="70"/>
    </location>
</feature>
<dbReference type="InterPro" id="IPR041854">
    <property type="entry name" value="BFD-like_2Fe2S-bd_dom_sf"/>
</dbReference>
<organism evidence="12 13">
    <name type="scientific">Bosea vaviloviae</name>
    <dbReference type="NCBI Taxonomy" id="1526658"/>
    <lineage>
        <taxon>Bacteria</taxon>
        <taxon>Pseudomonadati</taxon>
        <taxon>Pseudomonadota</taxon>
        <taxon>Alphaproteobacteria</taxon>
        <taxon>Hyphomicrobiales</taxon>
        <taxon>Boseaceae</taxon>
        <taxon>Bosea</taxon>
    </lineage>
</organism>
<reference evidence="12 13" key="1">
    <citation type="journal article" date="2015" name="Antonie Van Leeuwenhoek">
        <title>Bosea vaviloviae sp. nov., a new species of slow-growing rhizobia isolated from nodules of the relict species Vavilovia formosa (Stev.) Fed.</title>
        <authorList>
            <person name="Safronova V.I."/>
            <person name="Kuznetsova I.G."/>
            <person name="Sazanova A.L."/>
            <person name="Kimeklis A.K."/>
            <person name="Belimov A.A."/>
            <person name="Andronov E.E."/>
            <person name="Pinaev A.G."/>
            <person name="Chizhevskaya E.P."/>
            <person name="Pukhaev A.R."/>
            <person name="Popov K.P."/>
            <person name="Willems A."/>
            <person name="Tikhonovich I.A."/>
        </authorList>
    </citation>
    <scope>NUCLEOTIDE SEQUENCE [LARGE SCALE GENOMIC DNA]</scope>
    <source>
        <strain evidence="12 13">Vaf18</strain>
    </source>
</reference>
<dbReference type="InterPro" id="IPR006657">
    <property type="entry name" value="MoPterin_dinucl-bd_dom"/>
</dbReference>
<gene>
    <name evidence="12" type="ORF">BHK69_13070</name>
</gene>
<dbReference type="Gene3D" id="3.40.50.740">
    <property type="match status" value="1"/>
</dbReference>
<dbReference type="InterPro" id="IPR006656">
    <property type="entry name" value="Mopterin_OxRdtase"/>
</dbReference>
<keyword evidence="8" id="KW-0408">Iron</keyword>
<dbReference type="InterPro" id="IPR007419">
    <property type="entry name" value="BFD-like_2Fe2S-bd_dom"/>
</dbReference>
<dbReference type="Gene3D" id="1.10.10.1100">
    <property type="entry name" value="BFD-like [2Fe-2S]-binding domain"/>
    <property type="match status" value="1"/>
</dbReference>
<keyword evidence="4" id="KW-0004">4Fe-4S</keyword>
<dbReference type="InterPro" id="IPR006963">
    <property type="entry name" value="Mopterin_OxRdtase_4Fe-4S_dom"/>
</dbReference>
<dbReference type="Gene3D" id="2.40.40.20">
    <property type="match status" value="1"/>
</dbReference>
<dbReference type="KEGG" id="bvv:BHK69_13070"/>
<dbReference type="STRING" id="1526658.BHK69_13070"/>
<dbReference type="Gene3D" id="3.40.228.10">
    <property type="entry name" value="Dimethylsulfoxide Reductase, domain 2"/>
    <property type="match status" value="1"/>
</dbReference>
<dbReference type="SUPFAM" id="SSF53706">
    <property type="entry name" value="Formate dehydrogenase/DMSO reductase, domains 1-3"/>
    <property type="match status" value="1"/>
</dbReference>
<dbReference type="Proteomes" id="UP000094969">
    <property type="component" value="Chromosome"/>
</dbReference>
<dbReference type="GO" id="GO:0016491">
    <property type="term" value="F:oxidoreductase activity"/>
    <property type="evidence" value="ECO:0007669"/>
    <property type="project" value="UniProtKB-KW"/>
</dbReference>
<dbReference type="Pfam" id="PF04879">
    <property type="entry name" value="Molybdop_Fe4S4"/>
    <property type="match status" value="1"/>
</dbReference>
<comment type="cofactor">
    <cofactor evidence="1">
        <name>Mo-bis(molybdopterin guanine dinucleotide)</name>
        <dbReference type="ChEBI" id="CHEBI:60539"/>
    </cofactor>
</comment>
<evidence type="ECO:0000256" key="6">
    <source>
        <dbReference type="ARBA" id="ARBA00022723"/>
    </source>
</evidence>
<protein>
    <submittedName>
        <fullName evidence="12">Nitrate reductase</fullName>
    </submittedName>
</protein>
<evidence type="ECO:0000256" key="1">
    <source>
        <dbReference type="ARBA" id="ARBA00001942"/>
    </source>
</evidence>
<dbReference type="GO" id="GO:0045333">
    <property type="term" value="P:cellular respiration"/>
    <property type="evidence" value="ECO:0007669"/>
    <property type="project" value="UniProtKB-ARBA"/>
</dbReference>
<keyword evidence="5" id="KW-0500">Molybdenum</keyword>
<dbReference type="PANTHER" id="PTHR43105:SF9">
    <property type="entry name" value="NADPH-FE(3+) OXIDOREDUCTASE SUBUNIT ALPHA"/>
    <property type="match status" value="1"/>
</dbReference>
<evidence type="ECO:0000313" key="13">
    <source>
        <dbReference type="Proteomes" id="UP000094969"/>
    </source>
</evidence>